<organism evidence="2 3">
    <name type="scientific">Tigriopus californicus</name>
    <name type="common">Marine copepod</name>
    <dbReference type="NCBI Taxonomy" id="6832"/>
    <lineage>
        <taxon>Eukaryota</taxon>
        <taxon>Metazoa</taxon>
        <taxon>Ecdysozoa</taxon>
        <taxon>Arthropoda</taxon>
        <taxon>Crustacea</taxon>
        <taxon>Multicrustacea</taxon>
        <taxon>Hexanauplia</taxon>
        <taxon>Copepoda</taxon>
        <taxon>Harpacticoida</taxon>
        <taxon>Harpacticidae</taxon>
        <taxon>Tigriopus</taxon>
    </lineage>
</organism>
<dbReference type="OMA" id="LEHIPFY"/>
<dbReference type="GO" id="GO:0006122">
    <property type="term" value="P:mitochondrial electron transport, ubiquinol to cytochrome c"/>
    <property type="evidence" value="ECO:0007669"/>
    <property type="project" value="InterPro"/>
</dbReference>
<evidence type="ECO:0000313" key="2">
    <source>
        <dbReference type="EMBL" id="TRY67407.1"/>
    </source>
</evidence>
<dbReference type="SUPFAM" id="SSF81518">
    <property type="entry name" value="Subunit XI (6.4 kDa protein) of cytochrome bc1 complex (Ubiquinol-cytochrome c reductase)"/>
    <property type="match status" value="1"/>
</dbReference>
<evidence type="ECO:0000256" key="1">
    <source>
        <dbReference type="SAM" id="Phobius"/>
    </source>
</evidence>
<evidence type="ECO:0000313" key="3">
    <source>
        <dbReference type="Proteomes" id="UP000318571"/>
    </source>
</evidence>
<dbReference type="InterPro" id="IPR029027">
    <property type="entry name" value="Single_a-helix_sf"/>
</dbReference>
<protein>
    <submittedName>
        <fullName evidence="2">Uncharacterized protein</fullName>
    </submittedName>
</protein>
<proteinExistence type="predicted"/>
<accession>A0A553NPR6</accession>
<dbReference type="InterPro" id="IPR015089">
    <property type="entry name" value="UQCR"/>
</dbReference>
<dbReference type="AlphaFoldDB" id="A0A553NPR6"/>
<name>A0A553NPR6_TIGCA</name>
<keyword evidence="1" id="KW-0472">Membrane</keyword>
<keyword evidence="1" id="KW-0812">Transmembrane</keyword>
<sequence>MIKLNPRLIKSVTLFLPSMATYGATAGLAVLFFTSQWRGKAVLEHIPFYNQKYNETPKLFP</sequence>
<dbReference type="EMBL" id="VCGU01000011">
    <property type="protein sequence ID" value="TRY67407.1"/>
    <property type="molecule type" value="Genomic_DNA"/>
</dbReference>
<dbReference type="Gene3D" id="1.20.5.220">
    <property type="match status" value="1"/>
</dbReference>
<dbReference type="Pfam" id="PF08997">
    <property type="entry name" value="UCR_6-4kD"/>
    <property type="match status" value="1"/>
</dbReference>
<dbReference type="GO" id="GO:0005739">
    <property type="term" value="C:mitochondrion"/>
    <property type="evidence" value="ECO:0007669"/>
    <property type="project" value="GOC"/>
</dbReference>
<comment type="caution">
    <text evidence="2">The sequence shown here is derived from an EMBL/GenBank/DDBJ whole genome shotgun (WGS) entry which is preliminary data.</text>
</comment>
<dbReference type="Proteomes" id="UP000318571">
    <property type="component" value="Chromosome 4"/>
</dbReference>
<reference evidence="2 3" key="1">
    <citation type="journal article" date="2018" name="Nat. Ecol. Evol.">
        <title>Genomic signatures of mitonuclear coevolution across populations of Tigriopus californicus.</title>
        <authorList>
            <person name="Barreto F.S."/>
            <person name="Watson E.T."/>
            <person name="Lima T.G."/>
            <person name="Willett C.S."/>
            <person name="Edmands S."/>
            <person name="Li W."/>
            <person name="Burton R.S."/>
        </authorList>
    </citation>
    <scope>NUCLEOTIDE SEQUENCE [LARGE SCALE GENOMIC DNA]</scope>
    <source>
        <strain evidence="2 3">San Diego</strain>
    </source>
</reference>
<gene>
    <name evidence="2" type="ORF">TCAL_10475</name>
</gene>
<keyword evidence="3" id="KW-1185">Reference proteome</keyword>
<feature type="transmembrane region" description="Helical" evidence="1">
    <location>
        <begin position="12"/>
        <end position="33"/>
    </location>
</feature>
<keyword evidence="1" id="KW-1133">Transmembrane helix</keyword>